<keyword evidence="3" id="KW-1185">Reference proteome</keyword>
<feature type="transmembrane region" description="Helical" evidence="1">
    <location>
        <begin position="12"/>
        <end position="34"/>
    </location>
</feature>
<keyword evidence="1" id="KW-0472">Membrane</keyword>
<sequence>MNPDALAFISRAPALVLTGVLVCIIALAAFIVLFRQVRRQQEEVDHLERRISTLWHETDAQQAGEDGDRTDAAPVDVRPRAGISASERAAYDTLWPLAWELHDRIGTFLRAIDHHEPISDPRLAARHAALDLRRETNRLRPFIDADIDHLLHQLLDAEVKAHLAACQFLDNRDARAREGSENSSRWQWQEHHEQEAVELMNQLVAGIRKRVL</sequence>
<dbReference type="EMBL" id="SJDL01000002">
    <property type="protein sequence ID" value="TBW59033.1"/>
    <property type="molecule type" value="Genomic_DNA"/>
</dbReference>
<proteinExistence type="predicted"/>
<name>A0ABY1ZQ01_9GAMM</name>
<dbReference type="Proteomes" id="UP000313645">
    <property type="component" value="Unassembled WGS sequence"/>
</dbReference>
<dbReference type="RefSeq" id="WP_131478365.1">
    <property type="nucleotide sequence ID" value="NZ_SJDL01000002.1"/>
</dbReference>
<organism evidence="2 3">
    <name type="scientific">Marinobacter halodurans</name>
    <dbReference type="NCBI Taxonomy" id="2528979"/>
    <lineage>
        <taxon>Bacteria</taxon>
        <taxon>Pseudomonadati</taxon>
        <taxon>Pseudomonadota</taxon>
        <taxon>Gammaproteobacteria</taxon>
        <taxon>Pseudomonadales</taxon>
        <taxon>Marinobacteraceae</taxon>
        <taxon>Marinobacter</taxon>
    </lineage>
</organism>
<gene>
    <name evidence="2" type="ORF">EZI54_01580</name>
</gene>
<comment type="caution">
    <text evidence="2">The sequence shown here is derived from an EMBL/GenBank/DDBJ whole genome shotgun (WGS) entry which is preliminary data.</text>
</comment>
<protein>
    <recommendedName>
        <fullName evidence="4">DUF2489 domain-containing protein</fullName>
    </recommendedName>
</protein>
<evidence type="ECO:0000256" key="1">
    <source>
        <dbReference type="SAM" id="Phobius"/>
    </source>
</evidence>
<keyword evidence="1" id="KW-0812">Transmembrane</keyword>
<accession>A0ABY1ZQ01</accession>
<evidence type="ECO:0000313" key="2">
    <source>
        <dbReference type="EMBL" id="TBW59033.1"/>
    </source>
</evidence>
<reference evidence="2 3" key="1">
    <citation type="submission" date="2019-02" db="EMBL/GenBank/DDBJ databases">
        <title>Marinobacter halodurans sp. nov., a marine bacterium isolated from sea tidal flat.</title>
        <authorList>
            <person name="Yoo Y."/>
            <person name="Lee D.W."/>
            <person name="Kim B.S."/>
            <person name="Kim J.-J."/>
        </authorList>
    </citation>
    <scope>NUCLEOTIDE SEQUENCE [LARGE SCALE GENOMIC DNA]</scope>
    <source>
        <strain evidence="2 3">YJ-S3-2</strain>
    </source>
</reference>
<evidence type="ECO:0000313" key="3">
    <source>
        <dbReference type="Proteomes" id="UP000313645"/>
    </source>
</evidence>
<evidence type="ECO:0008006" key="4">
    <source>
        <dbReference type="Google" id="ProtNLM"/>
    </source>
</evidence>
<keyword evidence="1" id="KW-1133">Transmembrane helix</keyword>